<keyword evidence="8" id="KW-1185">Reference proteome</keyword>
<gene>
    <name evidence="7" type="ORF">Sru01_37420</name>
</gene>
<name>A0A919R5P1_9ACTN</name>
<dbReference type="InterPro" id="IPR051677">
    <property type="entry name" value="AfsR-DnrI-RedD_regulator"/>
</dbReference>
<organism evidence="7 8">
    <name type="scientific">Sphaerisporangium rufum</name>
    <dbReference type="NCBI Taxonomy" id="1381558"/>
    <lineage>
        <taxon>Bacteria</taxon>
        <taxon>Bacillati</taxon>
        <taxon>Actinomycetota</taxon>
        <taxon>Actinomycetes</taxon>
        <taxon>Streptosporangiales</taxon>
        <taxon>Streptosporangiaceae</taxon>
        <taxon>Sphaerisporangium</taxon>
    </lineage>
</organism>
<keyword evidence="2" id="KW-0805">Transcription regulation</keyword>
<dbReference type="RefSeq" id="WP_203987805.1">
    <property type="nucleotide sequence ID" value="NZ_BOOU01000052.1"/>
</dbReference>
<accession>A0A919R5P1</accession>
<reference evidence="7" key="1">
    <citation type="submission" date="2021-01" db="EMBL/GenBank/DDBJ databases">
        <title>Whole genome shotgun sequence of Sphaerisporangium rufum NBRC 109079.</title>
        <authorList>
            <person name="Komaki H."/>
            <person name="Tamura T."/>
        </authorList>
    </citation>
    <scope>NUCLEOTIDE SEQUENCE</scope>
    <source>
        <strain evidence="7">NBRC 109079</strain>
    </source>
</reference>
<feature type="domain" description="OmpR/PhoB-type" evidence="6">
    <location>
        <begin position="1"/>
        <end position="97"/>
    </location>
</feature>
<dbReference type="SUPFAM" id="SSF46894">
    <property type="entry name" value="C-terminal effector domain of the bipartite response regulators"/>
    <property type="match status" value="1"/>
</dbReference>
<sequence length="664" mass="69705">MFIGVLGPVAAWDAAGAAVPLKGPRHREVLARLVAAGGRVVSVDLLAADLWDDPPPGAIGAIRTFVGALRRALEPGRPPRTPPSLIVTAGTGYALRAAPDAVDAWRFEQAVEAREQPSALLTRLDAALALWRGPAYSDFAAAPWAEPERARLAELRSRAVERRAEALLALDRAAQAVPGLDAHTRAHPWREEGWRLLALAYYRAGRQADALAALRGARRALSEEFGLDPGPRLRELETDILRQADRLDPPADPASQVWANAAAAHDRAAPGAGLRLEATVGLMRGLAVTGAGGLLAAREHRAAAVQAAEDLGDAEVTARVIGAYDVPASWPRSDDSAEAARVVAAAERALAALPADTAPGLRARLLATVALESRGTGSPRAGAAAREAERIARGLDDPALLAFALNARYMQSFQTTGMSGQRGRIGAEITARSVRHGLPTYEVLGRLIELQSAAAVADFTRADRHAALLDALAERHDRPLVTVFTTWYRALRRAEEPGIAFQAKESALRAACELLDSAGMPGLSEGLPALAGLALRLRHGRAPESADPDDFGPYRPWALPVLLLAGGRRDQAARALRDAPDPPHDLLAEALWTLLARAALELGDVPPLRRAHAALLPAAGELAGAASGLLSLGPVSEVLAAIAAAPGIRSAPAPGRTTRTAPPS</sequence>
<feature type="DNA-binding region" description="OmpR/PhoB-type" evidence="5">
    <location>
        <begin position="1"/>
        <end position="97"/>
    </location>
</feature>
<comment type="caution">
    <text evidence="7">The sequence shown here is derived from an EMBL/GenBank/DDBJ whole genome shotgun (WGS) entry which is preliminary data.</text>
</comment>
<evidence type="ECO:0000313" key="7">
    <source>
        <dbReference type="EMBL" id="GII78760.1"/>
    </source>
</evidence>
<dbReference type="PROSITE" id="PS51755">
    <property type="entry name" value="OMPR_PHOB"/>
    <property type="match status" value="1"/>
</dbReference>
<evidence type="ECO:0000256" key="2">
    <source>
        <dbReference type="ARBA" id="ARBA00023015"/>
    </source>
</evidence>
<dbReference type="Gene3D" id="1.25.40.10">
    <property type="entry name" value="Tetratricopeptide repeat domain"/>
    <property type="match status" value="1"/>
</dbReference>
<dbReference type="EMBL" id="BOOU01000052">
    <property type="protein sequence ID" value="GII78760.1"/>
    <property type="molecule type" value="Genomic_DNA"/>
</dbReference>
<dbReference type="Gene3D" id="1.10.10.10">
    <property type="entry name" value="Winged helix-like DNA-binding domain superfamily/Winged helix DNA-binding domain"/>
    <property type="match status" value="1"/>
</dbReference>
<dbReference type="CDD" id="cd15831">
    <property type="entry name" value="BTAD"/>
    <property type="match status" value="1"/>
</dbReference>
<evidence type="ECO:0000256" key="5">
    <source>
        <dbReference type="PROSITE-ProRule" id="PRU01091"/>
    </source>
</evidence>
<dbReference type="GO" id="GO:0000160">
    <property type="term" value="P:phosphorelay signal transduction system"/>
    <property type="evidence" value="ECO:0007669"/>
    <property type="project" value="InterPro"/>
</dbReference>
<evidence type="ECO:0000256" key="4">
    <source>
        <dbReference type="ARBA" id="ARBA00023163"/>
    </source>
</evidence>
<evidence type="ECO:0000313" key="8">
    <source>
        <dbReference type="Proteomes" id="UP000655287"/>
    </source>
</evidence>
<dbReference type="Pfam" id="PF00486">
    <property type="entry name" value="Trans_reg_C"/>
    <property type="match status" value="1"/>
</dbReference>
<keyword evidence="3 5" id="KW-0238">DNA-binding</keyword>
<dbReference type="PANTHER" id="PTHR35807">
    <property type="entry name" value="TRANSCRIPTIONAL REGULATOR REDD-RELATED"/>
    <property type="match status" value="1"/>
</dbReference>
<evidence type="ECO:0000259" key="6">
    <source>
        <dbReference type="PROSITE" id="PS51755"/>
    </source>
</evidence>
<evidence type="ECO:0000256" key="3">
    <source>
        <dbReference type="ARBA" id="ARBA00023125"/>
    </source>
</evidence>
<dbReference type="Pfam" id="PF03704">
    <property type="entry name" value="BTAD"/>
    <property type="match status" value="1"/>
</dbReference>
<dbReference type="InterPro" id="IPR005158">
    <property type="entry name" value="BTAD"/>
</dbReference>
<protein>
    <submittedName>
        <fullName evidence="7">SARP family transcriptional regulator</fullName>
    </submittedName>
</protein>
<evidence type="ECO:0000256" key="1">
    <source>
        <dbReference type="ARBA" id="ARBA00005820"/>
    </source>
</evidence>
<dbReference type="Proteomes" id="UP000655287">
    <property type="component" value="Unassembled WGS sequence"/>
</dbReference>
<keyword evidence="4" id="KW-0804">Transcription</keyword>
<dbReference type="SUPFAM" id="SSF48452">
    <property type="entry name" value="TPR-like"/>
    <property type="match status" value="1"/>
</dbReference>
<dbReference type="GO" id="GO:0003677">
    <property type="term" value="F:DNA binding"/>
    <property type="evidence" value="ECO:0007669"/>
    <property type="project" value="UniProtKB-UniRule"/>
</dbReference>
<dbReference type="GO" id="GO:0006355">
    <property type="term" value="P:regulation of DNA-templated transcription"/>
    <property type="evidence" value="ECO:0007669"/>
    <property type="project" value="InterPro"/>
</dbReference>
<dbReference type="InterPro" id="IPR016032">
    <property type="entry name" value="Sig_transdc_resp-reg_C-effctor"/>
</dbReference>
<dbReference type="InterPro" id="IPR036388">
    <property type="entry name" value="WH-like_DNA-bd_sf"/>
</dbReference>
<dbReference type="SMART" id="SM00862">
    <property type="entry name" value="Trans_reg_C"/>
    <property type="match status" value="1"/>
</dbReference>
<dbReference type="InterPro" id="IPR011990">
    <property type="entry name" value="TPR-like_helical_dom_sf"/>
</dbReference>
<dbReference type="AlphaFoldDB" id="A0A919R5P1"/>
<dbReference type="PANTHER" id="PTHR35807:SF1">
    <property type="entry name" value="TRANSCRIPTIONAL REGULATOR REDD"/>
    <property type="match status" value="1"/>
</dbReference>
<dbReference type="InterPro" id="IPR001867">
    <property type="entry name" value="OmpR/PhoB-type_DNA-bd"/>
</dbReference>
<proteinExistence type="inferred from homology"/>
<dbReference type="SMART" id="SM01043">
    <property type="entry name" value="BTAD"/>
    <property type="match status" value="1"/>
</dbReference>
<comment type="similarity">
    <text evidence="1">Belongs to the AfsR/DnrI/RedD regulatory family.</text>
</comment>